<feature type="domain" description="Protein kinase" evidence="16">
    <location>
        <begin position="179"/>
        <end position="451"/>
    </location>
</feature>
<dbReference type="KEGG" id="dcr:108225802"/>
<feature type="compositionally biased region" description="Acidic residues" evidence="15">
    <location>
        <begin position="36"/>
        <end position="54"/>
    </location>
</feature>
<evidence type="ECO:0000313" key="17">
    <source>
        <dbReference type="EMBL" id="WOG83352.1"/>
    </source>
</evidence>
<sequence length="483" mass="53656">MGEGVLTDGDIIVVGNKIIFSASSISLSPEELGIKEDEEDSIGESPEIESEDATESSNDSTPTHHKHGSQLRGLHFLTRLKKGPVKGIHHLQNNIHKPNIHKPNIHKPNIHKPNMHNIHKPNIPKPSIPSIKKLSKKKSRHLRNSVPELPSTMDSEFYCFESSWLNFSLSDIKNATNDFNRDNLIGEGGYSEVFKGVLEDGTLVAIKRLIRGSVEEMTTDFLSELGILVHVDHPNISNVIGYGVEGGMHLVLPLSPHGSLASLLTGDKEKLKWDSRFNIALGIASGLSYLHEGCQRRIIHRDIKAANVLLTEDFEPQISDFGLAKWLPDEWSHITTSQYEGTFGYLPPEFFLNGVVDEKTDVYAYGVLVLELITGRPALDKSQKSLVMWAKPFITNESVEDLVDPLLGSVYDKEQLSSLISVISMCIEESPTERPRMSQVVKILNEGKGGLSRWKKFQKIPALRRGSSVDVSAEDDIDSSVHD</sequence>
<dbReference type="Pfam" id="PF07714">
    <property type="entry name" value="PK_Tyr_Ser-Thr"/>
    <property type="match status" value="1"/>
</dbReference>
<dbReference type="InterPro" id="IPR000719">
    <property type="entry name" value="Prot_kinase_dom"/>
</dbReference>
<dbReference type="InterPro" id="IPR046958">
    <property type="entry name" value="RBK1/2/STUNTED"/>
</dbReference>
<evidence type="ECO:0000256" key="6">
    <source>
        <dbReference type="ARBA" id="ARBA00022679"/>
    </source>
</evidence>
<organism evidence="17 18">
    <name type="scientific">Daucus carota subsp. sativus</name>
    <name type="common">Carrot</name>
    <dbReference type="NCBI Taxonomy" id="79200"/>
    <lineage>
        <taxon>Eukaryota</taxon>
        <taxon>Viridiplantae</taxon>
        <taxon>Streptophyta</taxon>
        <taxon>Embryophyta</taxon>
        <taxon>Tracheophyta</taxon>
        <taxon>Spermatophyta</taxon>
        <taxon>Magnoliopsida</taxon>
        <taxon>eudicotyledons</taxon>
        <taxon>Gunneridae</taxon>
        <taxon>Pentapetalae</taxon>
        <taxon>asterids</taxon>
        <taxon>campanulids</taxon>
        <taxon>Apiales</taxon>
        <taxon>Apiaceae</taxon>
        <taxon>Apioideae</taxon>
        <taxon>Scandiceae</taxon>
        <taxon>Daucinae</taxon>
        <taxon>Daucus</taxon>
        <taxon>Daucus sect. Daucus</taxon>
    </lineage>
</organism>
<reference evidence="17" key="1">
    <citation type="journal article" date="2016" name="Nat. Genet.">
        <title>A high-quality carrot genome assembly provides new insights into carotenoid accumulation and asterid genome evolution.</title>
        <authorList>
            <person name="Iorizzo M."/>
            <person name="Ellison S."/>
            <person name="Senalik D."/>
            <person name="Zeng P."/>
            <person name="Satapoomin P."/>
            <person name="Huang J."/>
            <person name="Bowman M."/>
            <person name="Iovene M."/>
            <person name="Sanseverino W."/>
            <person name="Cavagnaro P."/>
            <person name="Yildiz M."/>
            <person name="Macko-Podgorni A."/>
            <person name="Moranska E."/>
            <person name="Grzebelus E."/>
            <person name="Grzebelus D."/>
            <person name="Ashrafi H."/>
            <person name="Zheng Z."/>
            <person name="Cheng S."/>
            <person name="Spooner D."/>
            <person name="Van Deynze A."/>
            <person name="Simon P."/>
        </authorList>
    </citation>
    <scope>NUCLEOTIDE SEQUENCE</scope>
    <source>
        <tissue evidence="17">Leaf</tissue>
    </source>
</reference>
<comment type="subunit">
    <text evidence="12">Interacts with ARAC5 and ARAC10.</text>
</comment>
<gene>
    <name evidence="17" type="ORF">DCAR_0102527</name>
</gene>
<evidence type="ECO:0000256" key="4">
    <source>
        <dbReference type="ARBA" id="ARBA00022527"/>
    </source>
</evidence>
<evidence type="ECO:0000313" key="18">
    <source>
        <dbReference type="Proteomes" id="UP000077755"/>
    </source>
</evidence>
<dbReference type="Gene3D" id="1.10.510.10">
    <property type="entry name" value="Transferase(Phosphotransferase) domain 1"/>
    <property type="match status" value="1"/>
</dbReference>
<evidence type="ECO:0000256" key="10">
    <source>
        <dbReference type="ARBA" id="ARBA00047899"/>
    </source>
</evidence>
<dbReference type="GO" id="GO:0004674">
    <property type="term" value="F:protein serine/threonine kinase activity"/>
    <property type="evidence" value="ECO:0007669"/>
    <property type="project" value="UniProtKB-KW"/>
</dbReference>
<evidence type="ECO:0000259" key="16">
    <source>
        <dbReference type="PROSITE" id="PS50011"/>
    </source>
</evidence>
<keyword evidence="6" id="KW-0808">Transferase</keyword>
<keyword evidence="3" id="KW-0963">Cytoplasm</keyword>
<keyword evidence="8" id="KW-0418">Kinase</keyword>
<name>A0AAF0W5E7_DAUCS</name>
<evidence type="ECO:0000256" key="9">
    <source>
        <dbReference type="ARBA" id="ARBA00022840"/>
    </source>
</evidence>
<dbReference type="PROSITE" id="PS00108">
    <property type="entry name" value="PROTEIN_KINASE_ST"/>
    <property type="match status" value="1"/>
</dbReference>
<evidence type="ECO:0000256" key="5">
    <source>
        <dbReference type="ARBA" id="ARBA00022553"/>
    </source>
</evidence>
<dbReference type="EC" id="2.7.11.1" evidence="2"/>
<dbReference type="GO" id="GO:0005524">
    <property type="term" value="F:ATP binding"/>
    <property type="evidence" value="ECO:0007669"/>
    <property type="project" value="UniProtKB-UniRule"/>
</dbReference>
<evidence type="ECO:0000256" key="3">
    <source>
        <dbReference type="ARBA" id="ARBA00022490"/>
    </source>
</evidence>
<dbReference type="InterPro" id="IPR011009">
    <property type="entry name" value="Kinase-like_dom_sf"/>
</dbReference>
<feature type="region of interest" description="Disordered" evidence="15">
    <location>
        <begin position="30"/>
        <end position="71"/>
    </location>
</feature>
<evidence type="ECO:0000256" key="8">
    <source>
        <dbReference type="ARBA" id="ARBA00022777"/>
    </source>
</evidence>
<dbReference type="SUPFAM" id="SSF56112">
    <property type="entry name" value="Protein kinase-like (PK-like)"/>
    <property type="match status" value="1"/>
</dbReference>
<evidence type="ECO:0000256" key="15">
    <source>
        <dbReference type="SAM" id="MobiDB-lite"/>
    </source>
</evidence>
<comment type="catalytic activity">
    <reaction evidence="10">
        <text>L-threonyl-[protein] + ATP = O-phospho-L-threonyl-[protein] + ADP + H(+)</text>
        <dbReference type="Rhea" id="RHEA:46608"/>
        <dbReference type="Rhea" id="RHEA-COMP:11060"/>
        <dbReference type="Rhea" id="RHEA-COMP:11605"/>
        <dbReference type="ChEBI" id="CHEBI:15378"/>
        <dbReference type="ChEBI" id="CHEBI:30013"/>
        <dbReference type="ChEBI" id="CHEBI:30616"/>
        <dbReference type="ChEBI" id="CHEBI:61977"/>
        <dbReference type="ChEBI" id="CHEBI:456216"/>
        <dbReference type="EC" id="2.7.11.1"/>
    </reaction>
</comment>
<feature type="region of interest" description="Disordered" evidence="15">
    <location>
        <begin position="120"/>
        <end position="142"/>
    </location>
</feature>
<keyword evidence="18" id="KW-1185">Reference proteome</keyword>
<protein>
    <recommendedName>
        <fullName evidence="2">non-specific serine/threonine protein kinase</fullName>
        <ecNumber evidence="2">2.7.11.1</ecNumber>
    </recommendedName>
</protein>
<proteinExistence type="inferred from homology"/>
<keyword evidence="4 14" id="KW-0723">Serine/threonine-protein kinase</keyword>
<dbReference type="Proteomes" id="UP000077755">
    <property type="component" value="Chromosome 1"/>
</dbReference>
<evidence type="ECO:0000256" key="13">
    <source>
        <dbReference type="PROSITE-ProRule" id="PRU10141"/>
    </source>
</evidence>
<dbReference type="InterPro" id="IPR008271">
    <property type="entry name" value="Ser/Thr_kinase_AS"/>
</dbReference>
<evidence type="ECO:0000256" key="11">
    <source>
        <dbReference type="ARBA" id="ARBA00048679"/>
    </source>
</evidence>
<dbReference type="SMART" id="SM00220">
    <property type="entry name" value="S_TKc"/>
    <property type="match status" value="1"/>
</dbReference>
<evidence type="ECO:0000256" key="7">
    <source>
        <dbReference type="ARBA" id="ARBA00022741"/>
    </source>
</evidence>
<dbReference type="GO" id="GO:0051020">
    <property type="term" value="F:GTPase binding"/>
    <property type="evidence" value="ECO:0007669"/>
    <property type="project" value="UniProtKB-ARBA"/>
</dbReference>
<feature type="compositionally biased region" description="Basic residues" evidence="15">
    <location>
        <begin position="133"/>
        <end position="142"/>
    </location>
</feature>
<evidence type="ECO:0000256" key="12">
    <source>
        <dbReference type="ARBA" id="ARBA00063228"/>
    </source>
</evidence>
<evidence type="ECO:0000256" key="2">
    <source>
        <dbReference type="ARBA" id="ARBA00012513"/>
    </source>
</evidence>
<dbReference type="PANTHER" id="PTHR47987">
    <property type="entry name" value="OS08G0249100 PROTEIN"/>
    <property type="match status" value="1"/>
</dbReference>
<dbReference type="PANTHER" id="PTHR47987:SF13">
    <property type="entry name" value="RECEPTOR-LIKE CYTOSOLIC SERINE_THREONINE-PROTEIN KINASE RBK2"/>
    <property type="match status" value="1"/>
</dbReference>
<dbReference type="GO" id="GO:0005737">
    <property type="term" value="C:cytoplasm"/>
    <property type="evidence" value="ECO:0007669"/>
    <property type="project" value="UniProtKB-SubCell"/>
</dbReference>
<keyword evidence="5" id="KW-0597">Phosphoprotein</keyword>
<dbReference type="EMBL" id="CP093343">
    <property type="protein sequence ID" value="WOG83352.1"/>
    <property type="molecule type" value="Genomic_DNA"/>
</dbReference>
<keyword evidence="9 13" id="KW-0067">ATP-binding</keyword>
<comment type="subcellular location">
    <subcellularLocation>
        <location evidence="1">Cytoplasm</location>
    </subcellularLocation>
</comment>
<comment type="similarity">
    <text evidence="14">Belongs to the protein kinase superfamily.</text>
</comment>
<dbReference type="FunFam" id="1.10.510.10:FF:000335">
    <property type="entry name" value="receptor-like cytosolic serine/threonine-protein kinase RBK2"/>
    <property type="match status" value="1"/>
</dbReference>
<dbReference type="InterPro" id="IPR001245">
    <property type="entry name" value="Ser-Thr/Tyr_kinase_cat_dom"/>
</dbReference>
<keyword evidence="7 13" id="KW-0547">Nucleotide-binding</keyword>
<dbReference type="PROSITE" id="PS50011">
    <property type="entry name" value="PROTEIN_KINASE_DOM"/>
    <property type="match status" value="1"/>
</dbReference>
<evidence type="ECO:0000256" key="1">
    <source>
        <dbReference type="ARBA" id="ARBA00004496"/>
    </source>
</evidence>
<feature type="binding site" evidence="13">
    <location>
        <position position="207"/>
    </location>
    <ligand>
        <name>ATP</name>
        <dbReference type="ChEBI" id="CHEBI:30616"/>
    </ligand>
</feature>
<dbReference type="Gene3D" id="3.30.200.20">
    <property type="entry name" value="Phosphorylase Kinase, domain 1"/>
    <property type="match status" value="1"/>
</dbReference>
<accession>A0AAF0W5E7</accession>
<evidence type="ECO:0000256" key="14">
    <source>
        <dbReference type="RuleBase" id="RU000304"/>
    </source>
</evidence>
<dbReference type="PROSITE" id="PS00107">
    <property type="entry name" value="PROTEIN_KINASE_ATP"/>
    <property type="match status" value="1"/>
</dbReference>
<dbReference type="InterPro" id="IPR017441">
    <property type="entry name" value="Protein_kinase_ATP_BS"/>
</dbReference>
<dbReference type="AlphaFoldDB" id="A0AAF0W5E7"/>
<comment type="catalytic activity">
    <reaction evidence="11">
        <text>L-seryl-[protein] + ATP = O-phospho-L-seryl-[protein] + ADP + H(+)</text>
        <dbReference type="Rhea" id="RHEA:17989"/>
        <dbReference type="Rhea" id="RHEA-COMP:9863"/>
        <dbReference type="Rhea" id="RHEA-COMP:11604"/>
        <dbReference type="ChEBI" id="CHEBI:15378"/>
        <dbReference type="ChEBI" id="CHEBI:29999"/>
        <dbReference type="ChEBI" id="CHEBI:30616"/>
        <dbReference type="ChEBI" id="CHEBI:83421"/>
        <dbReference type="ChEBI" id="CHEBI:456216"/>
        <dbReference type="EC" id="2.7.11.1"/>
    </reaction>
</comment>
<reference evidence="17" key="2">
    <citation type="submission" date="2022-03" db="EMBL/GenBank/DDBJ databases">
        <title>Draft title - Genomic analysis of global carrot germplasm unveils the trajectory of domestication and the origin of high carotenoid orange carrot.</title>
        <authorList>
            <person name="Iorizzo M."/>
            <person name="Ellison S."/>
            <person name="Senalik D."/>
            <person name="Macko-Podgorni A."/>
            <person name="Grzebelus D."/>
            <person name="Bostan H."/>
            <person name="Rolling W."/>
            <person name="Curaba J."/>
            <person name="Simon P."/>
        </authorList>
    </citation>
    <scope>NUCLEOTIDE SEQUENCE</scope>
    <source>
        <tissue evidence="17">Leaf</tissue>
    </source>
</reference>